<keyword evidence="1" id="KW-1133">Transmembrane helix</keyword>
<proteinExistence type="predicted"/>
<dbReference type="Proteomes" id="UP000269374">
    <property type="component" value="Chromosome"/>
</dbReference>
<keyword evidence="3" id="KW-1185">Reference proteome</keyword>
<keyword evidence="1" id="KW-0812">Transmembrane</keyword>
<name>A0A387BKR7_9LACT</name>
<keyword evidence="1" id="KW-0472">Membrane</keyword>
<accession>A0A387BKR7</accession>
<sequence>MILLEVRRNFQRLSFLVKIVALLLVVINLAYALYFFGYSGISAGGTWYFDFTQPLRFSAWYLPIFLIVISGLLKQRSIFEQIRFTTEQKFKVDLLLILLSMIMILAVTVLPVAIIVLIRFSPIF</sequence>
<dbReference type="KEGG" id="lact:D7I46_12430"/>
<gene>
    <name evidence="2" type="ORF">D7I46_12430</name>
</gene>
<evidence type="ECO:0000313" key="2">
    <source>
        <dbReference type="EMBL" id="AYG01789.1"/>
    </source>
</evidence>
<feature type="transmembrane region" description="Helical" evidence="1">
    <location>
        <begin position="94"/>
        <end position="118"/>
    </location>
</feature>
<evidence type="ECO:0000256" key="1">
    <source>
        <dbReference type="SAM" id="Phobius"/>
    </source>
</evidence>
<protein>
    <submittedName>
        <fullName evidence="2">Uncharacterized protein</fullName>
    </submittedName>
</protein>
<dbReference type="AlphaFoldDB" id="A0A387BKR7"/>
<feature type="transmembrane region" description="Helical" evidence="1">
    <location>
        <begin position="57"/>
        <end position="73"/>
    </location>
</feature>
<reference evidence="2 3" key="1">
    <citation type="submission" date="2018-09" db="EMBL/GenBank/DDBJ databases">
        <title>Genome sequencing of strain 1JSPR-7.</title>
        <authorList>
            <person name="Heo J."/>
            <person name="Kim S.-J."/>
            <person name="Kwon S.-W."/>
        </authorList>
    </citation>
    <scope>NUCLEOTIDE SEQUENCE [LARGE SCALE GENOMIC DNA]</scope>
    <source>
        <strain evidence="2 3">1JSPR-7</strain>
    </source>
</reference>
<dbReference type="EMBL" id="CP032627">
    <property type="protein sequence ID" value="AYG01789.1"/>
    <property type="molecule type" value="Genomic_DNA"/>
</dbReference>
<organism evidence="2 3">
    <name type="scientific">Lactococcus allomyrinae</name>
    <dbReference type="NCBI Taxonomy" id="2419773"/>
    <lineage>
        <taxon>Bacteria</taxon>
        <taxon>Bacillati</taxon>
        <taxon>Bacillota</taxon>
        <taxon>Bacilli</taxon>
        <taxon>Lactobacillales</taxon>
        <taxon>Streptococcaceae</taxon>
        <taxon>Lactococcus</taxon>
    </lineage>
</organism>
<feature type="transmembrane region" description="Helical" evidence="1">
    <location>
        <begin position="15"/>
        <end position="37"/>
    </location>
</feature>
<evidence type="ECO:0000313" key="3">
    <source>
        <dbReference type="Proteomes" id="UP000269374"/>
    </source>
</evidence>